<gene>
    <name evidence="1" type="ORF">RNJ44_04916</name>
</gene>
<dbReference type="PANTHER" id="PTHR28054">
    <property type="entry name" value="RNA POLYMERASE I-SPECIFIC TRANSCRIPTION INITIATION FACTOR RRN10"/>
    <property type="match status" value="1"/>
</dbReference>
<protein>
    <submittedName>
        <fullName evidence="1">RNA polymerase I-specific transcription initiation factor RRN10</fullName>
    </submittedName>
</protein>
<dbReference type="Proteomes" id="UP001623330">
    <property type="component" value="Unassembled WGS sequence"/>
</dbReference>
<keyword evidence="1" id="KW-0396">Initiation factor</keyword>
<keyword evidence="2" id="KW-1185">Reference proteome</keyword>
<sequence>MDRTVYDACNDLVLEHGRPVSADEVLSDKLGNCVPVPFKTREELHQLSDVDRKQGVIHGDVVPRIDLRVLHYYATQLILAKYPQLMNTFDETCLITLGLLVEQWVEEFLKIDDDVSAQVANTVSKHIDYRLFPADI</sequence>
<accession>A0ABR4NWB8</accession>
<keyword evidence="1" id="KW-0648">Protein biosynthesis</keyword>
<proteinExistence type="predicted"/>
<organism evidence="1 2">
    <name type="scientific">Nakaseomyces bracarensis</name>
    <dbReference type="NCBI Taxonomy" id="273131"/>
    <lineage>
        <taxon>Eukaryota</taxon>
        <taxon>Fungi</taxon>
        <taxon>Dikarya</taxon>
        <taxon>Ascomycota</taxon>
        <taxon>Saccharomycotina</taxon>
        <taxon>Saccharomycetes</taxon>
        <taxon>Saccharomycetales</taxon>
        <taxon>Saccharomycetaceae</taxon>
        <taxon>Nakaseomyces</taxon>
    </lineage>
</organism>
<comment type="caution">
    <text evidence="1">The sequence shown here is derived from an EMBL/GenBank/DDBJ whole genome shotgun (WGS) entry which is preliminary data.</text>
</comment>
<dbReference type="EMBL" id="JBEVYD010000005">
    <property type="protein sequence ID" value="KAL3233000.1"/>
    <property type="molecule type" value="Genomic_DNA"/>
</dbReference>
<evidence type="ECO:0000313" key="1">
    <source>
        <dbReference type="EMBL" id="KAL3233000.1"/>
    </source>
</evidence>
<dbReference type="Pfam" id="PF05234">
    <property type="entry name" value="UAF_Rrn10"/>
    <property type="match status" value="1"/>
</dbReference>
<evidence type="ECO:0000313" key="2">
    <source>
        <dbReference type="Proteomes" id="UP001623330"/>
    </source>
</evidence>
<name>A0ABR4NWB8_9SACH</name>
<dbReference type="GO" id="GO:0003743">
    <property type="term" value="F:translation initiation factor activity"/>
    <property type="evidence" value="ECO:0007669"/>
    <property type="project" value="UniProtKB-KW"/>
</dbReference>
<reference evidence="1 2" key="1">
    <citation type="submission" date="2024-05" db="EMBL/GenBank/DDBJ databases">
        <title>Long read based assembly of the Candida bracarensis genome reveals expanded adhesin content.</title>
        <authorList>
            <person name="Marcet-Houben M."/>
            <person name="Ksiezopolska E."/>
            <person name="Gabaldon T."/>
        </authorList>
    </citation>
    <scope>NUCLEOTIDE SEQUENCE [LARGE SCALE GENOMIC DNA]</scope>
    <source>
        <strain evidence="1 2">CBM6</strain>
    </source>
</reference>
<dbReference type="PANTHER" id="PTHR28054:SF1">
    <property type="entry name" value="RNA POLYMERASE I-SPECIFIC TRANSCRIPTION INITIATION FACTOR RRN10"/>
    <property type="match status" value="1"/>
</dbReference>
<dbReference type="InterPro" id="IPR022793">
    <property type="entry name" value="Rrn10"/>
</dbReference>